<keyword evidence="8" id="KW-0472">Membrane</keyword>
<reference evidence="10 11" key="1">
    <citation type="submission" date="2019-02" db="EMBL/GenBank/DDBJ databases">
        <title>Genomic Encyclopedia of Type Strains, Phase IV (KMG-IV): sequencing the most valuable type-strain genomes for metagenomic binning, comparative biology and taxonomic classification.</title>
        <authorList>
            <person name="Goeker M."/>
        </authorList>
    </citation>
    <scope>NUCLEOTIDE SEQUENCE [LARGE SCALE GENOMIC DNA]</scope>
    <source>
        <strain evidence="10 11">DSM 21223</strain>
    </source>
</reference>
<evidence type="ECO:0000313" key="11">
    <source>
        <dbReference type="Proteomes" id="UP000292136"/>
    </source>
</evidence>
<feature type="transmembrane region" description="Helical" evidence="8">
    <location>
        <begin position="168"/>
        <end position="190"/>
    </location>
</feature>
<dbReference type="InterPro" id="IPR051684">
    <property type="entry name" value="Electron_Trans/Redox"/>
</dbReference>
<evidence type="ECO:0000256" key="6">
    <source>
        <dbReference type="ARBA" id="ARBA00023004"/>
    </source>
</evidence>
<evidence type="ECO:0000256" key="3">
    <source>
        <dbReference type="ARBA" id="ARBA00022723"/>
    </source>
</evidence>
<dbReference type="Gene3D" id="3.30.70.20">
    <property type="match status" value="1"/>
</dbReference>
<accession>A0ABY0IND7</accession>
<name>A0ABY0IND7_9RHOO</name>
<keyword evidence="7" id="KW-0411">Iron-sulfur</keyword>
<dbReference type="NCBIfam" id="TIGR02163">
    <property type="entry name" value="napH"/>
    <property type="match status" value="1"/>
</dbReference>
<comment type="caution">
    <text evidence="10">The sequence shown here is derived from an EMBL/GenBank/DDBJ whole genome shotgun (WGS) entry which is preliminary data.</text>
</comment>
<keyword evidence="11" id="KW-1185">Reference proteome</keyword>
<dbReference type="InterPro" id="IPR017900">
    <property type="entry name" value="4Fe4S_Fe_S_CS"/>
</dbReference>
<dbReference type="InterPro" id="IPR017896">
    <property type="entry name" value="4Fe4S_Fe-S-bd"/>
</dbReference>
<dbReference type="RefSeq" id="WP_130459821.1">
    <property type="nucleotide sequence ID" value="NZ_SHKM01000002.1"/>
</dbReference>
<keyword evidence="1" id="KW-0813">Transport</keyword>
<organism evidence="10 11">
    <name type="scientific">Azospira oryzae</name>
    <dbReference type="NCBI Taxonomy" id="146939"/>
    <lineage>
        <taxon>Bacteria</taxon>
        <taxon>Pseudomonadati</taxon>
        <taxon>Pseudomonadota</taxon>
        <taxon>Betaproteobacteria</taxon>
        <taxon>Rhodocyclales</taxon>
        <taxon>Rhodocyclaceae</taxon>
        <taxon>Azospira</taxon>
    </lineage>
</organism>
<evidence type="ECO:0000256" key="2">
    <source>
        <dbReference type="ARBA" id="ARBA00022485"/>
    </source>
</evidence>
<dbReference type="PROSITE" id="PS51379">
    <property type="entry name" value="4FE4S_FER_2"/>
    <property type="match status" value="1"/>
</dbReference>
<dbReference type="PANTHER" id="PTHR30176:SF3">
    <property type="entry name" value="FERREDOXIN-TYPE PROTEIN NAPH"/>
    <property type="match status" value="1"/>
</dbReference>
<evidence type="ECO:0000259" key="9">
    <source>
        <dbReference type="PROSITE" id="PS51379"/>
    </source>
</evidence>
<dbReference type="PROSITE" id="PS00198">
    <property type="entry name" value="4FE4S_FER_1"/>
    <property type="match status" value="1"/>
</dbReference>
<feature type="domain" description="4Fe-4S ferredoxin-type" evidence="9">
    <location>
        <begin position="252"/>
        <end position="281"/>
    </location>
</feature>
<keyword evidence="5" id="KW-0249">Electron transport</keyword>
<feature type="transmembrane region" description="Helical" evidence="8">
    <location>
        <begin position="138"/>
        <end position="156"/>
    </location>
</feature>
<dbReference type="EMBL" id="SHKM01000002">
    <property type="protein sequence ID" value="RZT76736.1"/>
    <property type="molecule type" value="Genomic_DNA"/>
</dbReference>
<evidence type="ECO:0000256" key="8">
    <source>
        <dbReference type="SAM" id="Phobius"/>
    </source>
</evidence>
<gene>
    <name evidence="10" type="ORF">EV678_2619</name>
</gene>
<dbReference type="Proteomes" id="UP000292136">
    <property type="component" value="Unassembled WGS sequence"/>
</dbReference>
<keyword evidence="6" id="KW-0408">Iron</keyword>
<keyword evidence="3" id="KW-0479">Metal-binding</keyword>
<evidence type="ECO:0000256" key="1">
    <source>
        <dbReference type="ARBA" id="ARBA00022448"/>
    </source>
</evidence>
<feature type="transmembrane region" description="Helical" evidence="8">
    <location>
        <begin position="32"/>
        <end position="49"/>
    </location>
</feature>
<keyword evidence="8" id="KW-0812">Transmembrane</keyword>
<dbReference type="NCBIfam" id="NF007013">
    <property type="entry name" value="PRK09477.1"/>
    <property type="match status" value="1"/>
</dbReference>
<dbReference type="InterPro" id="IPR011886">
    <property type="entry name" value="NapH_MauN"/>
</dbReference>
<evidence type="ECO:0000256" key="7">
    <source>
        <dbReference type="ARBA" id="ARBA00023014"/>
    </source>
</evidence>
<evidence type="ECO:0000313" key="10">
    <source>
        <dbReference type="EMBL" id="RZT76736.1"/>
    </source>
</evidence>
<evidence type="ECO:0000256" key="4">
    <source>
        <dbReference type="ARBA" id="ARBA00022737"/>
    </source>
</evidence>
<dbReference type="Pfam" id="PF12801">
    <property type="entry name" value="Fer4_5"/>
    <property type="match status" value="2"/>
</dbReference>
<dbReference type="Pfam" id="PF12838">
    <property type="entry name" value="Fer4_7"/>
    <property type="match status" value="1"/>
</dbReference>
<proteinExistence type="predicted"/>
<sequence length="306" mass="33191">MSFLSPRFPAALAAKGRLGANRWLLLRRLSQFGILGLFLLGPLAGLWLVKGNLSYSLTLDTLPLADPLLVLQVLFSGHRPEGMALLGAAIVLAFYLLVGGRVYCSWVCPMNLVTDLAGWLRERLGLKGSAHISRRSRYWILGLTLLLPLAGAGLAWELINPVSMLHRGLIFGLGAAWTVVLAIFLLDLLIMSRGWCGHLCPVGAFYGLLGRTSLLRVSARRRQECDDCMDCFAACPEPQVIRPALKGEANGTGPVILASACTNCGRCIDVCAKGVFVFGSRFNQHTQRCAPAGEAEGQTDHRKTIH</sequence>
<keyword evidence="2" id="KW-0004">4Fe-4S</keyword>
<keyword evidence="8" id="KW-1133">Transmembrane helix</keyword>
<dbReference type="SUPFAM" id="SSF54862">
    <property type="entry name" value="4Fe-4S ferredoxins"/>
    <property type="match status" value="1"/>
</dbReference>
<feature type="transmembrane region" description="Helical" evidence="8">
    <location>
        <begin position="83"/>
        <end position="104"/>
    </location>
</feature>
<evidence type="ECO:0000256" key="5">
    <source>
        <dbReference type="ARBA" id="ARBA00022982"/>
    </source>
</evidence>
<dbReference type="PANTHER" id="PTHR30176">
    <property type="entry name" value="FERREDOXIN-TYPE PROTEIN NAPH"/>
    <property type="match status" value="1"/>
</dbReference>
<keyword evidence="4" id="KW-0677">Repeat</keyword>
<protein>
    <submittedName>
        <fullName evidence="10">Ferredoxin-type protein NapH</fullName>
    </submittedName>
</protein>